<dbReference type="Proteomes" id="UP000799766">
    <property type="component" value="Unassembled WGS sequence"/>
</dbReference>
<dbReference type="EMBL" id="MU001673">
    <property type="protein sequence ID" value="KAF2460386.1"/>
    <property type="molecule type" value="Genomic_DNA"/>
</dbReference>
<evidence type="ECO:0000256" key="1">
    <source>
        <dbReference type="SAM" id="MobiDB-lite"/>
    </source>
</evidence>
<reference evidence="2" key="1">
    <citation type="journal article" date="2020" name="Stud. Mycol.">
        <title>101 Dothideomycetes genomes: a test case for predicting lifestyles and emergence of pathogens.</title>
        <authorList>
            <person name="Haridas S."/>
            <person name="Albert R."/>
            <person name="Binder M."/>
            <person name="Bloem J."/>
            <person name="Labutti K."/>
            <person name="Salamov A."/>
            <person name="Andreopoulos B."/>
            <person name="Baker S."/>
            <person name="Barry K."/>
            <person name="Bills G."/>
            <person name="Bluhm B."/>
            <person name="Cannon C."/>
            <person name="Castanera R."/>
            <person name="Culley D."/>
            <person name="Daum C."/>
            <person name="Ezra D."/>
            <person name="Gonzalez J."/>
            <person name="Henrissat B."/>
            <person name="Kuo A."/>
            <person name="Liang C."/>
            <person name="Lipzen A."/>
            <person name="Lutzoni F."/>
            <person name="Magnuson J."/>
            <person name="Mondo S."/>
            <person name="Nolan M."/>
            <person name="Ohm R."/>
            <person name="Pangilinan J."/>
            <person name="Park H.-J."/>
            <person name="Ramirez L."/>
            <person name="Alfaro M."/>
            <person name="Sun H."/>
            <person name="Tritt A."/>
            <person name="Yoshinaga Y."/>
            <person name="Zwiers L.-H."/>
            <person name="Turgeon B."/>
            <person name="Goodwin S."/>
            <person name="Spatafora J."/>
            <person name="Crous P."/>
            <person name="Grigoriev I."/>
        </authorList>
    </citation>
    <scope>NUCLEOTIDE SEQUENCE</scope>
    <source>
        <strain evidence="2">ATCC 16933</strain>
    </source>
</reference>
<evidence type="ECO:0000313" key="3">
    <source>
        <dbReference type="Proteomes" id="UP000799766"/>
    </source>
</evidence>
<feature type="region of interest" description="Disordered" evidence="1">
    <location>
        <begin position="146"/>
        <end position="165"/>
    </location>
</feature>
<sequence length="345" mass="39616">MRLRHLQNRSQRSKLPPAIRLSRPQKLPNAQAPSPQRRRGDPRSSRPVKLVLPQSNRLRGLNPLNLRLRRSNLLHLRVRNNLRMALRPLRTVLCLARLPALFSNMVSQTRRNYSNARPLLQTSCHLIPLAWPSRLLIRASLPRTLMPIQPPRQQGDPRSSERNSLNRHCLHRSASLRCRPAKLAEGIPIPPRHQLQDRRRCSPRRGSPSIQHTPDSTRLRTESTRLLHITSTLLCLRTTVGSCSNLSRSHRRPPCSNTTSNSRLRLRRRSIRSGQQQQVLRQNQGLPLLSRNLTQLDSLFPSQRHLMACRQASSVLRRLCRLGNRPAALLPSGCDREDSSRTQRL</sequence>
<keyword evidence="3" id="KW-1185">Reference proteome</keyword>
<protein>
    <submittedName>
        <fullName evidence="2">Uncharacterized protein</fullName>
    </submittedName>
</protein>
<evidence type="ECO:0000313" key="2">
    <source>
        <dbReference type="EMBL" id="KAF2460386.1"/>
    </source>
</evidence>
<organism evidence="2 3">
    <name type="scientific">Lineolata rhizophorae</name>
    <dbReference type="NCBI Taxonomy" id="578093"/>
    <lineage>
        <taxon>Eukaryota</taxon>
        <taxon>Fungi</taxon>
        <taxon>Dikarya</taxon>
        <taxon>Ascomycota</taxon>
        <taxon>Pezizomycotina</taxon>
        <taxon>Dothideomycetes</taxon>
        <taxon>Dothideomycetes incertae sedis</taxon>
        <taxon>Lineolatales</taxon>
        <taxon>Lineolataceae</taxon>
        <taxon>Lineolata</taxon>
    </lineage>
</organism>
<accession>A0A6A6P940</accession>
<feature type="region of interest" description="Disordered" evidence="1">
    <location>
        <begin position="1"/>
        <end position="48"/>
    </location>
</feature>
<proteinExistence type="predicted"/>
<feature type="region of interest" description="Disordered" evidence="1">
    <location>
        <begin position="181"/>
        <end position="222"/>
    </location>
</feature>
<name>A0A6A6P940_9PEZI</name>
<gene>
    <name evidence="2" type="ORF">BDY21DRAFT_335251</name>
</gene>
<dbReference type="AlphaFoldDB" id="A0A6A6P940"/>